<dbReference type="InterPro" id="IPR036388">
    <property type="entry name" value="WH-like_DNA-bd_sf"/>
</dbReference>
<evidence type="ECO:0000256" key="2">
    <source>
        <dbReference type="ARBA" id="ARBA00008711"/>
    </source>
</evidence>
<evidence type="ECO:0000256" key="1">
    <source>
        <dbReference type="ARBA" id="ARBA00001286"/>
    </source>
</evidence>
<dbReference type="NCBIfam" id="TIGR00589">
    <property type="entry name" value="ogt"/>
    <property type="match status" value="1"/>
</dbReference>
<dbReference type="FunFam" id="1.10.10.10:FF:000214">
    <property type="entry name" value="Methylated-DNA--protein-cysteine methyltransferase"/>
    <property type="match status" value="1"/>
</dbReference>
<comment type="miscellaneous">
    <text evidence="9">This enzyme catalyzes only one turnover and therefore is not strictly catalytic. According to one definition, an enzyme is a biocatalyst that acts repeatedly and over many reaction cycles.</text>
</comment>
<evidence type="ECO:0000259" key="11">
    <source>
        <dbReference type="Pfam" id="PF02870"/>
    </source>
</evidence>
<sequence>MSDRKTVVDSPIGPLTLVADDDGLRGVFMESHRHLPAWVEEARLDAAGFDEVLAQLEEYFAGDRKEFDVRLSVTGTPFQRRVWDALVEIPYGSTWSYGQLAAAVGVPGAARAVGLANGRNPVSIIVPCHRVIGASGSLTGYGGGVERKKLLLDLENGVLPL</sequence>
<dbReference type="InterPro" id="IPR036217">
    <property type="entry name" value="MethylDNA_cys_MeTrfase_DNAb"/>
</dbReference>
<dbReference type="Gene3D" id="3.30.160.70">
    <property type="entry name" value="Methylated DNA-protein cysteine methyltransferase domain"/>
    <property type="match status" value="1"/>
</dbReference>
<dbReference type="CDD" id="cd06445">
    <property type="entry name" value="ATase"/>
    <property type="match status" value="1"/>
</dbReference>
<keyword evidence="7 9" id="KW-0234">DNA repair</keyword>
<dbReference type="PANTHER" id="PTHR10815:SF5">
    <property type="entry name" value="METHYLATED-DNA--PROTEIN-CYSTEINE METHYLTRANSFERASE"/>
    <property type="match status" value="1"/>
</dbReference>
<evidence type="ECO:0000259" key="10">
    <source>
        <dbReference type="Pfam" id="PF01035"/>
    </source>
</evidence>
<evidence type="ECO:0000256" key="3">
    <source>
        <dbReference type="ARBA" id="ARBA00022490"/>
    </source>
</evidence>
<dbReference type="AlphaFoldDB" id="A0A420XTC3"/>
<evidence type="ECO:0000256" key="9">
    <source>
        <dbReference type="HAMAP-Rule" id="MF_00772"/>
    </source>
</evidence>
<comment type="catalytic activity">
    <reaction evidence="1 9">
        <text>a 4-O-methyl-thymidine in DNA + L-cysteinyl-[protein] = a thymidine in DNA + S-methyl-L-cysteinyl-[protein]</text>
        <dbReference type="Rhea" id="RHEA:53428"/>
        <dbReference type="Rhea" id="RHEA-COMP:10131"/>
        <dbReference type="Rhea" id="RHEA-COMP:10132"/>
        <dbReference type="Rhea" id="RHEA-COMP:13555"/>
        <dbReference type="Rhea" id="RHEA-COMP:13556"/>
        <dbReference type="ChEBI" id="CHEBI:29950"/>
        <dbReference type="ChEBI" id="CHEBI:82612"/>
        <dbReference type="ChEBI" id="CHEBI:137386"/>
        <dbReference type="ChEBI" id="CHEBI:137387"/>
        <dbReference type="EC" id="2.1.1.63"/>
    </reaction>
</comment>
<keyword evidence="13" id="KW-1185">Reference proteome</keyword>
<dbReference type="HAMAP" id="MF_00772">
    <property type="entry name" value="OGT"/>
    <property type="match status" value="1"/>
</dbReference>
<dbReference type="Pfam" id="PF02870">
    <property type="entry name" value="Methyltransf_1N"/>
    <property type="match status" value="1"/>
</dbReference>
<organism evidence="12 13">
    <name type="scientific">Motilibacter peucedani</name>
    <dbReference type="NCBI Taxonomy" id="598650"/>
    <lineage>
        <taxon>Bacteria</taxon>
        <taxon>Bacillati</taxon>
        <taxon>Actinomycetota</taxon>
        <taxon>Actinomycetes</taxon>
        <taxon>Motilibacterales</taxon>
        <taxon>Motilibacteraceae</taxon>
        <taxon>Motilibacter</taxon>
    </lineage>
</organism>
<feature type="active site" description="Nucleophile; methyl group acceptor" evidence="9">
    <location>
        <position position="128"/>
    </location>
</feature>
<dbReference type="InterPro" id="IPR001497">
    <property type="entry name" value="MethylDNA_cys_MeTrfase_AS"/>
</dbReference>
<feature type="domain" description="Methylated-DNA-[protein]-cysteine S-methyltransferase DNA binding" evidence="10">
    <location>
        <begin position="77"/>
        <end position="156"/>
    </location>
</feature>
<gene>
    <name evidence="12" type="ORF">CLV35_0503</name>
</gene>
<feature type="domain" description="Methylguanine DNA methyltransferase ribonuclease-like" evidence="11">
    <location>
        <begin position="5"/>
        <end position="72"/>
    </location>
</feature>
<keyword evidence="3 9" id="KW-0963">Cytoplasm</keyword>
<comment type="caution">
    <text evidence="12">The sequence shown here is derived from an EMBL/GenBank/DDBJ whole genome shotgun (WGS) entry which is preliminary data.</text>
</comment>
<evidence type="ECO:0000256" key="4">
    <source>
        <dbReference type="ARBA" id="ARBA00022603"/>
    </source>
</evidence>
<dbReference type="Gene3D" id="1.10.10.10">
    <property type="entry name" value="Winged helix-like DNA-binding domain superfamily/Winged helix DNA-binding domain"/>
    <property type="match status" value="1"/>
</dbReference>
<dbReference type="GO" id="GO:0003908">
    <property type="term" value="F:methylated-DNA-[protein]-cysteine S-methyltransferase activity"/>
    <property type="evidence" value="ECO:0007669"/>
    <property type="project" value="UniProtKB-UniRule"/>
</dbReference>
<dbReference type="SUPFAM" id="SSF53155">
    <property type="entry name" value="Methylated DNA-protein cysteine methyltransferase domain"/>
    <property type="match status" value="1"/>
</dbReference>
<comment type="function">
    <text evidence="9">Involved in the cellular defense against the biological effects of O6-methylguanine (O6-MeG) and O4-methylthymine (O4-MeT) in DNA. Repairs the methylated nucleobase in DNA by stoichiometrically transferring the methyl group to a cysteine residue in the enzyme. This is a suicide reaction: the enzyme is irreversibly inactivated.</text>
</comment>
<dbReference type="GO" id="GO:0005737">
    <property type="term" value="C:cytoplasm"/>
    <property type="evidence" value="ECO:0007669"/>
    <property type="project" value="UniProtKB-SubCell"/>
</dbReference>
<keyword evidence="5 9" id="KW-0808">Transferase</keyword>
<dbReference type="InterPro" id="IPR036631">
    <property type="entry name" value="MGMT_N_sf"/>
</dbReference>
<dbReference type="PANTHER" id="PTHR10815">
    <property type="entry name" value="METHYLATED-DNA--PROTEIN-CYSTEINE METHYLTRANSFERASE"/>
    <property type="match status" value="1"/>
</dbReference>
<keyword evidence="4 9" id="KW-0489">Methyltransferase</keyword>
<comment type="similarity">
    <text evidence="2 9">Belongs to the MGMT family.</text>
</comment>
<comment type="catalytic activity">
    <reaction evidence="8 9">
        <text>a 6-O-methyl-2'-deoxyguanosine in DNA + L-cysteinyl-[protein] = S-methyl-L-cysteinyl-[protein] + a 2'-deoxyguanosine in DNA</text>
        <dbReference type="Rhea" id="RHEA:24000"/>
        <dbReference type="Rhea" id="RHEA-COMP:10131"/>
        <dbReference type="Rhea" id="RHEA-COMP:10132"/>
        <dbReference type="Rhea" id="RHEA-COMP:11367"/>
        <dbReference type="Rhea" id="RHEA-COMP:11368"/>
        <dbReference type="ChEBI" id="CHEBI:29950"/>
        <dbReference type="ChEBI" id="CHEBI:82612"/>
        <dbReference type="ChEBI" id="CHEBI:85445"/>
        <dbReference type="ChEBI" id="CHEBI:85448"/>
        <dbReference type="EC" id="2.1.1.63"/>
    </reaction>
</comment>
<dbReference type="GO" id="GO:0006307">
    <property type="term" value="P:DNA alkylation repair"/>
    <property type="evidence" value="ECO:0007669"/>
    <property type="project" value="UniProtKB-UniRule"/>
</dbReference>
<dbReference type="RefSeq" id="WP_121191818.1">
    <property type="nucleotide sequence ID" value="NZ_RBWV01000009.1"/>
</dbReference>
<dbReference type="InParanoid" id="A0A420XTC3"/>
<dbReference type="GO" id="GO:0032259">
    <property type="term" value="P:methylation"/>
    <property type="evidence" value="ECO:0007669"/>
    <property type="project" value="UniProtKB-KW"/>
</dbReference>
<evidence type="ECO:0000313" key="13">
    <source>
        <dbReference type="Proteomes" id="UP000281955"/>
    </source>
</evidence>
<dbReference type="EMBL" id="RBWV01000009">
    <property type="protein sequence ID" value="RKS80083.1"/>
    <property type="molecule type" value="Genomic_DNA"/>
</dbReference>
<dbReference type="Pfam" id="PF01035">
    <property type="entry name" value="DNA_binding_1"/>
    <property type="match status" value="1"/>
</dbReference>
<dbReference type="InterPro" id="IPR023546">
    <property type="entry name" value="MGMT"/>
</dbReference>
<dbReference type="PROSITE" id="PS00374">
    <property type="entry name" value="MGMT"/>
    <property type="match status" value="1"/>
</dbReference>
<evidence type="ECO:0000256" key="7">
    <source>
        <dbReference type="ARBA" id="ARBA00023204"/>
    </source>
</evidence>
<comment type="subcellular location">
    <subcellularLocation>
        <location evidence="9">Cytoplasm</location>
    </subcellularLocation>
</comment>
<dbReference type="SUPFAM" id="SSF46767">
    <property type="entry name" value="Methylated DNA-protein cysteine methyltransferase, C-terminal domain"/>
    <property type="match status" value="1"/>
</dbReference>
<dbReference type="EC" id="2.1.1.63" evidence="9"/>
<evidence type="ECO:0000313" key="12">
    <source>
        <dbReference type="EMBL" id="RKS80083.1"/>
    </source>
</evidence>
<reference evidence="12 13" key="1">
    <citation type="submission" date="2018-10" db="EMBL/GenBank/DDBJ databases">
        <title>Genomic Encyclopedia of Archaeal and Bacterial Type Strains, Phase II (KMG-II): from individual species to whole genera.</title>
        <authorList>
            <person name="Goeker M."/>
        </authorList>
    </citation>
    <scope>NUCLEOTIDE SEQUENCE [LARGE SCALE GENOMIC DNA]</scope>
    <source>
        <strain evidence="12 13">RP-AC37</strain>
    </source>
</reference>
<dbReference type="Proteomes" id="UP000281955">
    <property type="component" value="Unassembled WGS sequence"/>
</dbReference>
<name>A0A420XTC3_9ACTN</name>
<keyword evidence="6 9" id="KW-0227">DNA damage</keyword>
<evidence type="ECO:0000256" key="6">
    <source>
        <dbReference type="ARBA" id="ARBA00022763"/>
    </source>
</evidence>
<protein>
    <recommendedName>
        <fullName evidence="9">Methylated-DNA--protein-cysteine methyltransferase</fullName>
        <ecNumber evidence="9">2.1.1.63</ecNumber>
    </recommendedName>
    <alternativeName>
        <fullName evidence="9">6-O-methylguanine-DNA methyltransferase</fullName>
        <shortName evidence="9">MGMT</shortName>
    </alternativeName>
    <alternativeName>
        <fullName evidence="9">O-6-methylguanine-DNA-alkyltransferase</fullName>
    </alternativeName>
</protein>
<dbReference type="InterPro" id="IPR014048">
    <property type="entry name" value="MethylDNA_cys_MeTrfase_DNA-bd"/>
</dbReference>
<dbReference type="OrthoDB" id="9802228at2"/>
<evidence type="ECO:0000256" key="8">
    <source>
        <dbReference type="ARBA" id="ARBA00049348"/>
    </source>
</evidence>
<proteinExistence type="inferred from homology"/>
<accession>A0A420XTC3</accession>
<dbReference type="InterPro" id="IPR008332">
    <property type="entry name" value="MethylG_MeTrfase_N"/>
</dbReference>
<dbReference type="FunCoup" id="A0A420XTC3">
    <property type="interactions" value="52"/>
</dbReference>
<evidence type="ECO:0000256" key="5">
    <source>
        <dbReference type="ARBA" id="ARBA00022679"/>
    </source>
</evidence>